<evidence type="ECO:0000256" key="1">
    <source>
        <dbReference type="SAM" id="Coils"/>
    </source>
</evidence>
<keyword evidence="2" id="KW-1185">Reference proteome</keyword>
<reference evidence="3" key="1">
    <citation type="submission" date="2025-08" db="UniProtKB">
        <authorList>
            <consortium name="RefSeq"/>
        </authorList>
    </citation>
    <scope>IDENTIFICATION</scope>
    <source>
        <tissue evidence="3">Entire body</tissue>
    </source>
</reference>
<gene>
    <name evidence="3" type="primary">LOC108742988</name>
</gene>
<keyword evidence="1" id="KW-0175">Coiled coil</keyword>
<dbReference type="InParanoid" id="A0A1W4XN23"/>
<dbReference type="RefSeq" id="XP_018333878.1">
    <property type="nucleotide sequence ID" value="XM_018478376.1"/>
</dbReference>
<organism evidence="2 3">
    <name type="scientific">Agrilus planipennis</name>
    <name type="common">Emerald ash borer</name>
    <name type="synonym">Agrilus marcopoli</name>
    <dbReference type="NCBI Taxonomy" id="224129"/>
    <lineage>
        <taxon>Eukaryota</taxon>
        <taxon>Metazoa</taxon>
        <taxon>Ecdysozoa</taxon>
        <taxon>Arthropoda</taxon>
        <taxon>Hexapoda</taxon>
        <taxon>Insecta</taxon>
        <taxon>Pterygota</taxon>
        <taxon>Neoptera</taxon>
        <taxon>Endopterygota</taxon>
        <taxon>Coleoptera</taxon>
        <taxon>Polyphaga</taxon>
        <taxon>Elateriformia</taxon>
        <taxon>Buprestoidea</taxon>
        <taxon>Buprestidae</taxon>
        <taxon>Agrilinae</taxon>
        <taxon>Agrilus</taxon>
    </lineage>
</organism>
<dbReference type="AlphaFoldDB" id="A0A1W4XN23"/>
<evidence type="ECO:0000313" key="2">
    <source>
        <dbReference type="Proteomes" id="UP000192223"/>
    </source>
</evidence>
<dbReference type="KEGG" id="apln:108742988"/>
<dbReference type="GeneID" id="108742988"/>
<protein>
    <submittedName>
        <fullName evidence="3">Uncharacterized protein LOC108742988</fullName>
    </submittedName>
</protein>
<sequence length="171" mass="19609">MTDTTDNNVVYAKDAKIFQEMLMDIAKNVGDKITSCKNETDNAISSDTKRAIKKAFVENIHDKLEKLILTENLQEKFAVLNKLALSGDSQPTWRPTTGQIPLTTIRGKYLEEKKTELISKVSELKKERIELQEEVMQRRKIIEKQVKQIQKCKDTLIAEMQEANLNLLNSI</sequence>
<dbReference type="Proteomes" id="UP000192223">
    <property type="component" value="Unplaced"/>
</dbReference>
<proteinExistence type="predicted"/>
<accession>A0A1W4XN23</accession>
<name>A0A1W4XN23_AGRPL</name>
<evidence type="ECO:0000313" key="3">
    <source>
        <dbReference type="RefSeq" id="XP_018333878.1"/>
    </source>
</evidence>
<feature type="coiled-coil region" evidence="1">
    <location>
        <begin position="114"/>
        <end position="141"/>
    </location>
</feature>